<accession>A0ABT7ENW2</accession>
<dbReference type="EMBL" id="JASJUT010000007">
    <property type="protein sequence ID" value="MDK2596744.1"/>
    <property type="molecule type" value="Genomic_DNA"/>
</dbReference>
<gene>
    <name evidence="3" type="ORF">QNM18_16970</name>
</gene>
<dbReference type="InterPro" id="IPR027417">
    <property type="entry name" value="P-loop_NTPase"/>
</dbReference>
<feature type="coiled-coil region" evidence="1">
    <location>
        <begin position="230"/>
        <end position="284"/>
    </location>
</feature>
<dbReference type="PANTHER" id="PTHR32114:SF2">
    <property type="entry name" value="ABC TRANSPORTER ABCH.3"/>
    <property type="match status" value="1"/>
</dbReference>
<comment type="caution">
    <text evidence="3">The sequence shown here is derived from an EMBL/GenBank/DDBJ whole genome shotgun (WGS) entry which is preliminary data.</text>
</comment>
<dbReference type="Pfam" id="PF13476">
    <property type="entry name" value="AAA_23"/>
    <property type="match status" value="1"/>
</dbReference>
<evidence type="ECO:0000313" key="3">
    <source>
        <dbReference type="EMBL" id="MDK2596744.1"/>
    </source>
</evidence>
<dbReference type="Proteomes" id="UP001231915">
    <property type="component" value="Unassembled WGS sequence"/>
</dbReference>
<feature type="coiled-coil region" evidence="1">
    <location>
        <begin position="721"/>
        <end position="755"/>
    </location>
</feature>
<dbReference type="PANTHER" id="PTHR32114">
    <property type="entry name" value="ABC TRANSPORTER ABCH.3"/>
    <property type="match status" value="1"/>
</dbReference>
<keyword evidence="4" id="KW-1185">Reference proteome</keyword>
<feature type="domain" description="Rad50/SbcC-type AAA" evidence="2">
    <location>
        <begin position="6"/>
        <end position="258"/>
    </location>
</feature>
<evidence type="ECO:0000256" key="1">
    <source>
        <dbReference type="SAM" id="Coils"/>
    </source>
</evidence>
<evidence type="ECO:0000259" key="2">
    <source>
        <dbReference type="Pfam" id="PF13476"/>
    </source>
</evidence>
<name>A0ABT7ENW2_9GAMM</name>
<feature type="coiled-coil region" evidence="1">
    <location>
        <begin position="482"/>
        <end position="509"/>
    </location>
</feature>
<reference evidence="3 4" key="1">
    <citation type="submission" date="2023-05" db="EMBL/GenBank/DDBJ databases">
        <title>Pseudoalteromonas ardens sp. nov., Pseudoalteromonas obscura sp. nov., and Pseudoalteromonas umbrosa sp. nov., isolated from the coral Montipora capitata.</title>
        <authorList>
            <person name="Thomas E.M."/>
            <person name="Smith E.M."/>
            <person name="Papke E."/>
            <person name="Shlafstein M.D."/>
            <person name="Oline D.K."/>
            <person name="Videau P."/>
            <person name="Saw J.H."/>
            <person name="Strangman W.K."/>
            <person name="Ushijima B."/>
        </authorList>
    </citation>
    <scope>NUCLEOTIDE SEQUENCE [LARGE SCALE GENOMIC DNA]</scope>
    <source>
        <strain evidence="3 4">P94</strain>
    </source>
</reference>
<feature type="coiled-coil region" evidence="1">
    <location>
        <begin position="829"/>
        <end position="933"/>
    </location>
</feature>
<keyword evidence="1" id="KW-0175">Coiled coil</keyword>
<dbReference type="RefSeq" id="WP_284137902.1">
    <property type="nucleotide sequence ID" value="NZ_JASJUT010000007.1"/>
</dbReference>
<protein>
    <submittedName>
        <fullName evidence="3">AAA family ATPase</fullName>
    </submittedName>
</protein>
<dbReference type="Gene3D" id="3.40.50.300">
    <property type="entry name" value="P-loop containing nucleotide triphosphate hydrolases"/>
    <property type="match status" value="2"/>
</dbReference>
<dbReference type="Pfam" id="PF13558">
    <property type="entry name" value="SbcC_Walker_B"/>
    <property type="match status" value="1"/>
</dbReference>
<evidence type="ECO:0000313" key="4">
    <source>
        <dbReference type="Proteomes" id="UP001231915"/>
    </source>
</evidence>
<dbReference type="SUPFAM" id="SSF52540">
    <property type="entry name" value="P-loop containing nucleoside triphosphate hydrolases"/>
    <property type="match status" value="2"/>
</dbReference>
<dbReference type="InterPro" id="IPR038729">
    <property type="entry name" value="Rad50/SbcC_AAA"/>
</dbReference>
<proteinExistence type="predicted"/>
<feature type="coiled-coil region" evidence="1">
    <location>
        <begin position="624"/>
        <end position="672"/>
    </location>
</feature>
<sequence>MKILTIQVKNLASLPEASIDFTAPPLKDTGLFAITGETGAGKSTLLDAICLAFYGKTARLKSDSKNKVSFNGDEIKLSDPRHLLRRGTVSGFAQVGFIGQDAEQYTARWQVARARNKVDGRIKEAELLLLDATGEQVLAQKSVAKQKLLQLIGLSFEQFTRAVLLAQHDFAAFLKANADERAQLLECLTATEQFSRVGKTIFEFHKQKSEALSLFKQKLGDIELLSDDELQQKQLQLSELKEKQGQLHQETKSLEQQLAWYVTKAKLEQQLDALNKTLLEQEAVISEHSESFKRAHLAELSQQVSDNRAQAVQLTTSIQRMQDDIVSLTAVDIQSEINAQNGLLDACTEKLSQAQALWQKHQPDIAKVAEYDQTYNEHIKLAAQFRTQVTQQATLEHQYVNELNGLRTQLTALEHEQALVESLISQSPKMGTLASSWPETREVLQQTLRAHDDLKAIANEKCTLEAKCQDANQAVMQFQPQCAELENQVEGMQAEVNQLQHRLNELDYEKLQFHKSQLIKAQQAFAQQTELNNDSLQLQAQIDGLRHQQHSADTQRKDAEHQDELTRQQLMLTQENLHQVKLRASDNISALRSQLEHGKECMVCGATEHPYRVDHIDSHWQQLIRDFEGQFQAAEQARQQTQARYHDVVSQLEQVNGQLQAALQQKAQLVQKQQINQTLLSELPESLRDFNSHVEQLQDIDKNLSLYSELSKVQQQKWQVLQSSSQQLQTQRETLTQHQQQLQAFEQSYSALKQREAELIDMSSQLAERVAQVYDHTDWLAQFKEGPVEAIKVLSEQVTAFIELQDKAAKIVKSIEQCAPQLTTTQTLLDKVTTQLQGLNTEITKHQQQAEAARSSRSQLLVLEVTSDQWRQQLQDGMTQAQQQVQAQKDMLSAMNKRHDEQALRIKHLQQQCEEYQVELEKNQARFDEWLKETQNQYPILDIALVDELLGWQSSQWQALLTQSQQLEQQRNGTRSQLDHVRQNLSGHAEQAQPSLTEVDLTAAVEKLNGQQTELQAHIVTVSVALQTHQDNIDKLQAQQSTLNQMQTDYEHWHLLNRLLGDATGKTMRNLAQTQTLKILLHYANHHLTSLSRRYRLTVIGQSLEIAIIDRDMADEQRSVNTLSGGESFLVSLALALGLASLSSNQVQINSLFIDEGFGTLDPETLSVALDALDALQSQGRKVGVISHVAQMTERVATQIRIKKQSGGYSTVSTKES</sequence>
<organism evidence="3 4">
    <name type="scientific">Pseudoalteromonas obscura</name>
    <dbReference type="NCBI Taxonomy" id="3048491"/>
    <lineage>
        <taxon>Bacteria</taxon>
        <taxon>Pseudomonadati</taxon>
        <taxon>Pseudomonadota</taxon>
        <taxon>Gammaproteobacteria</taxon>
        <taxon>Alteromonadales</taxon>
        <taxon>Pseudoalteromonadaceae</taxon>
        <taxon>Pseudoalteromonas</taxon>
    </lineage>
</organism>